<protein>
    <submittedName>
        <fullName evidence="1">DUF721 domain-containing protein</fullName>
    </submittedName>
</protein>
<name>A0A432YU85_9GAMM</name>
<evidence type="ECO:0000313" key="1">
    <source>
        <dbReference type="EMBL" id="RUO66861.1"/>
    </source>
</evidence>
<sequence length="146" mass="16216">MSRQPKTPSELLRTGQQPMAETLRHYAQFAAQLSQWQQLFKNCVDKATAQHCQLVNIRDGELIVKAGSGSWSTKLKFQQAAIITYFQNNATVPVNKLSVKVSPNVNTTNDNAQRLRNMAEGCSEPLRLQLEALAAKFDNNAANNKG</sequence>
<comment type="caution">
    <text evidence="1">The sequence shown here is derived from an EMBL/GenBank/DDBJ whole genome shotgun (WGS) entry which is preliminary data.</text>
</comment>
<dbReference type="EMBL" id="PIQA01000003">
    <property type="protein sequence ID" value="RUO66861.1"/>
    <property type="molecule type" value="Genomic_DNA"/>
</dbReference>
<evidence type="ECO:0000313" key="2">
    <source>
        <dbReference type="Proteomes" id="UP000288361"/>
    </source>
</evidence>
<dbReference type="RefSeq" id="WP_053953031.1">
    <property type="nucleotide sequence ID" value="NZ_JBHUMT010000013.1"/>
</dbReference>
<gene>
    <name evidence="1" type="ORF">CWI73_06180</name>
</gene>
<proteinExistence type="predicted"/>
<organism evidence="1 2">
    <name type="scientific">Idiomarina piscisalsi</name>
    <dbReference type="NCBI Taxonomy" id="1096243"/>
    <lineage>
        <taxon>Bacteria</taxon>
        <taxon>Pseudomonadati</taxon>
        <taxon>Pseudomonadota</taxon>
        <taxon>Gammaproteobacteria</taxon>
        <taxon>Alteromonadales</taxon>
        <taxon>Idiomarinaceae</taxon>
        <taxon>Idiomarina</taxon>
    </lineage>
</organism>
<dbReference type="Pfam" id="PF05258">
    <property type="entry name" value="DciA"/>
    <property type="match status" value="1"/>
</dbReference>
<dbReference type="InterPro" id="IPR007922">
    <property type="entry name" value="DciA-like"/>
</dbReference>
<dbReference type="AlphaFoldDB" id="A0A432YU85"/>
<reference evidence="1 2" key="1">
    <citation type="journal article" date="2011" name="Front. Microbiol.">
        <title>Genomic signatures of strain selection and enhancement in Bacillus atrophaeus var. globigii, a historical biowarfare simulant.</title>
        <authorList>
            <person name="Gibbons H.S."/>
            <person name="Broomall S.M."/>
            <person name="McNew L.A."/>
            <person name="Daligault H."/>
            <person name="Chapman C."/>
            <person name="Bruce D."/>
            <person name="Karavis M."/>
            <person name="Krepps M."/>
            <person name="McGregor P.A."/>
            <person name="Hong C."/>
            <person name="Park K.H."/>
            <person name="Akmal A."/>
            <person name="Feldman A."/>
            <person name="Lin J.S."/>
            <person name="Chang W.E."/>
            <person name="Higgs B.W."/>
            <person name="Demirev P."/>
            <person name="Lindquist J."/>
            <person name="Liem A."/>
            <person name="Fochler E."/>
            <person name="Read T.D."/>
            <person name="Tapia R."/>
            <person name="Johnson S."/>
            <person name="Bishop-Lilly K.A."/>
            <person name="Detter C."/>
            <person name="Han C."/>
            <person name="Sozhamannan S."/>
            <person name="Rosenzweig C.N."/>
            <person name="Skowronski E.W."/>
        </authorList>
    </citation>
    <scope>NUCLEOTIDE SEQUENCE [LARGE SCALE GENOMIC DNA]</scope>
    <source>
        <strain evidence="1 2">TPS4-2</strain>
    </source>
</reference>
<dbReference type="Proteomes" id="UP000288361">
    <property type="component" value="Unassembled WGS sequence"/>
</dbReference>
<accession>A0A432YU85</accession>